<dbReference type="PROSITE" id="PS50903">
    <property type="entry name" value="RUBREDOXIN_LIKE"/>
    <property type="match status" value="1"/>
</dbReference>
<dbReference type="KEGG" id="clz:BIU88_05510"/>
<dbReference type="GO" id="GO:0009055">
    <property type="term" value="F:electron transfer activity"/>
    <property type="evidence" value="ECO:0007669"/>
    <property type="project" value="TreeGrafter"/>
</dbReference>
<dbReference type="InterPro" id="IPR050526">
    <property type="entry name" value="Rubredoxin_ET"/>
</dbReference>
<gene>
    <name evidence="8" type="ORF">BIU88_05510</name>
</gene>
<evidence type="ECO:0000313" key="9">
    <source>
        <dbReference type="Proteomes" id="UP000095185"/>
    </source>
</evidence>
<feature type="domain" description="Rubredoxin-like" evidence="7">
    <location>
        <begin position="13"/>
        <end position="64"/>
    </location>
</feature>
<dbReference type="SUPFAM" id="SSF57802">
    <property type="entry name" value="Rubredoxin-like"/>
    <property type="match status" value="1"/>
</dbReference>
<dbReference type="InterPro" id="IPR024934">
    <property type="entry name" value="Rubredoxin-like_dom"/>
</dbReference>
<keyword evidence="2" id="KW-0813">Transport</keyword>
<reference evidence="8" key="1">
    <citation type="submission" date="2016-09" db="EMBL/GenBank/DDBJ databases">
        <title>Genome sequence of Chlorobaculum limnaeum.</title>
        <authorList>
            <person name="Liu Z."/>
            <person name="Tank M."/>
            <person name="Bryant D.A."/>
        </authorList>
    </citation>
    <scope>NUCLEOTIDE SEQUENCE [LARGE SCALE GENOMIC DNA]</scope>
    <source>
        <strain evidence="8">DSM 1677</strain>
    </source>
</reference>
<dbReference type="GO" id="GO:0043448">
    <property type="term" value="P:alkane catabolic process"/>
    <property type="evidence" value="ECO:0007669"/>
    <property type="project" value="TreeGrafter"/>
</dbReference>
<organism evidence="8 9">
    <name type="scientific">Chlorobaculum limnaeum</name>
    <dbReference type="NCBI Taxonomy" id="274537"/>
    <lineage>
        <taxon>Bacteria</taxon>
        <taxon>Pseudomonadati</taxon>
        <taxon>Chlorobiota</taxon>
        <taxon>Chlorobiia</taxon>
        <taxon>Chlorobiales</taxon>
        <taxon>Chlorobiaceae</taxon>
        <taxon>Chlorobaculum</taxon>
    </lineage>
</organism>
<evidence type="ECO:0000256" key="5">
    <source>
        <dbReference type="ARBA" id="ARBA00023004"/>
    </source>
</evidence>
<dbReference type="PANTHER" id="PTHR47627">
    <property type="entry name" value="RUBREDOXIN"/>
    <property type="match status" value="1"/>
</dbReference>
<dbReference type="STRING" id="274537.BIU88_05510"/>
<evidence type="ECO:0000313" key="8">
    <source>
        <dbReference type="EMBL" id="AOS83652.1"/>
    </source>
</evidence>
<dbReference type="InterPro" id="IPR024935">
    <property type="entry name" value="Rubredoxin_dom"/>
</dbReference>
<dbReference type="Gene3D" id="2.20.28.10">
    <property type="match status" value="1"/>
</dbReference>
<evidence type="ECO:0000259" key="7">
    <source>
        <dbReference type="PROSITE" id="PS50903"/>
    </source>
</evidence>
<dbReference type="PRINTS" id="PR00163">
    <property type="entry name" value="RUBREDOXIN"/>
</dbReference>
<evidence type="ECO:0000256" key="6">
    <source>
        <dbReference type="RuleBase" id="RU003820"/>
    </source>
</evidence>
<dbReference type="EMBL" id="CP017305">
    <property type="protein sequence ID" value="AOS83652.1"/>
    <property type="molecule type" value="Genomic_DNA"/>
</dbReference>
<name>A0A1D8CXK1_CHLLM</name>
<dbReference type="AlphaFoldDB" id="A0A1D8CXK1"/>
<dbReference type="RefSeq" id="WP_069809419.1">
    <property type="nucleotide sequence ID" value="NZ_CP017305.1"/>
</dbReference>
<evidence type="ECO:0000256" key="3">
    <source>
        <dbReference type="ARBA" id="ARBA00022723"/>
    </source>
</evidence>
<sequence>MNVKETDPEQSGNQEWMCAECGYIYDPAEGNLETNIRPGVPFDKLPEDWNCPVCDRPKNQFTKFVSQL</sequence>
<evidence type="ECO:0000256" key="1">
    <source>
        <dbReference type="ARBA" id="ARBA00001965"/>
    </source>
</evidence>
<protein>
    <recommendedName>
        <fullName evidence="6">Rubredoxin</fullName>
    </recommendedName>
</protein>
<dbReference type="Proteomes" id="UP000095185">
    <property type="component" value="Chromosome"/>
</dbReference>
<comment type="similarity">
    <text evidence="6">Belongs to the rubredoxin family.</text>
</comment>
<dbReference type="Pfam" id="PF00301">
    <property type="entry name" value="Rubredoxin"/>
    <property type="match status" value="1"/>
</dbReference>
<dbReference type="GO" id="GO:0005506">
    <property type="term" value="F:iron ion binding"/>
    <property type="evidence" value="ECO:0007669"/>
    <property type="project" value="UniProtKB-UniRule"/>
</dbReference>
<evidence type="ECO:0000256" key="4">
    <source>
        <dbReference type="ARBA" id="ARBA00022982"/>
    </source>
</evidence>
<dbReference type="InterPro" id="IPR018527">
    <property type="entry name" value="Rubredoxin_Fe_BS"/>
</dbReference>
<accession>A0A1D8CXK1</accession>
<comment type="cofactor">
    <cofactor evidence="1 6">
        <name>Fe(3+)</name>
        <dbReference type="ChEBI" id="CHEBI:29034"/>
    </cofactor>
</comment>
<keyword evidence="9" id="KW-1185">Reference proteome</keyword>
<proteinExistence type="inferred from homology"/>
<evidence type="ECO:0000256" key="2">
    <source>
        <dbReference type="ARBA" id="ARBA00022448"/>
    </source>
</evidence>
<keyword evidence="3 6" id="KW-0479">Metal-binding</keyword>
<dbReference type="PROSITE" id="PS00202">
    <property type="entry name" value="RUBREDOXIN"/>
    <property type="match status" value="1"/>
</dbReference>
<dbReference type="PANTHER" id="PTHR47627:SF1">
    <property type="entry name" value="RUBREDOXIN-1-RELATED"/>
    <property type="match status" value="1"/>
</dbReference>
<dbReference type="CDD" id="cd00730">
    <property type="entry name" value="rubredoxin"/>
    <property type="match status" value="1"/>
</dbReference>
<dbReference type="OrthoDB" id="9794638at2"/>
<keyword evidence="5 6" id="KW-0408">Iron</keyword>
<keyword evidence="4 6" id="KW-0249">Electron transport</keyword>